<dbReference type="OrthoDB" id="9804325at2"/>
<dbReference type="Gene3D" id="3.40.50.11180">
    <property type="match status" value="1"/>
</dbReference>
<dbReference type="InterPro" id="IPR048635">
    <property type="entry name" value="MFD_D3"/>
</dbReference>
<protein>
    <recommendedName>
        <fullName evidence="12 13">Transcription-repair-coupling factor</fullName>
        <shortName evidence="13">TRCF</shortName>
        <ecNumber evidence="13">3.6.4.-</ecNumber>
    </recommendedName>
</protein>
<keyword evidence="7 13" id="KW-0067">ATP-binding</keyword>
<dbReference type="HAMAP" id="MF_00969">
    <property type="entry name" value="TRCF"/>
    <property type="match status" value="1"/>
</dbReference>
<dbReference type="GO" id="GO:0005524">
    <property type="term" value="F:ATP binding"/>
    <property type="evidence" value="ECO:0007669"/>
    <property type="project" value="UniProtKB-UniRule"/>
</dbReference>
<evidence type="ECO:0000256" key="6">
    <source>
        <dbReference type="ARBA" id="ARBA00022806"/>
    </source>
</evidence>
<dbReference type="InterPro" id="IPR001650">
    <property type="entry name" value="Helicase_C-like"/>
</dbReference>
<dbReference type="AlphaFoldDB" id="A0A1G6NYE6"/>
<dbReference type="GO" id="GO:0003684">
    <property type="term" value="F:damaged DNA binding"/>
    <property type="evidence" value="ECO:0007669"/>
    <property type="project" value="InterPro"/>
</dbReference>
<dbReference type="Pfam" id="PF00271">
    <property type="entry name" value="Helicase_C"/>
    <property type="match status" value="1"/>
</dbReference>
<keyword evidence="4 13" id="KW-0227">DNA damage</keyword>
<comment type="function">
    <text evidence="13">Couples transcription and DNA repair by recognizing RNA polymerase (RNAP) stalled at DNA lesions. Mediates ATP-dependent release of RNAP and its truncated transcript from the DNA, and recruitment of nucleotide excision repair machinery to the damaged site.</text>
</comment>
<evidence type="ECO:0000256" key="2">
    <source>
        <dbReference type="ARBA" id="ARBA00022490"/>
    </source>
</evidence>
<keyword evidence="5 13" id="KW-0378">Hydrolase</keyword>
<comment type="similarity">
    <text evidence="11 13">In the C-terminal section; belongs to the helicase family. RecG subfamily.</text>
</comment>
<accession>A0A1G6NYE6</accession>
<reference evidence="17" key="1">
    <citation type="submission" date="2016-09" db="EMBL/GenBank/DDBJ databases">
        <authorList>
            <person name="Varghese N."/>
            <person name="Submissions S."/>
        </authorList>
    </citation>
    <scope>NUCLEOTIDE SEQUENCE [LARGE SCALE GENOMIC DNA]</scope>
    <source>
        <strain evidence="17">25nlg</strain>
    </source>
</reference>
<evidence type="ECO:0000256" key="8">
    <source>
        <dbReference type="ARBA" id="ARBA00023125"/>
    </source>
</evidence>
<keyword evidence="2 13" id="KW-0963">Cytoplasm</keyword>
<keyword evidence="8 13" id="KW-0238">DNA-binding</keyword>
<name>A0A1G6NYE6_9BACI</name>
<evidence type="ECO:0000259" key="14">
    <source>
        <dbReference type="PROSITE" id="PS51192"/>
    </source>
</evidence>
<dbReference type="SMART" id="SM00982">
    <property type="entry name" value="TRCF"/>
    <property type="match status" value="1"/>
</dbReference>
<dbReference type="Gene3D" id="3.30.2060.10">
    <property type="entry name" value="Penicillin-binding protein 1b domain"/>
    <property type="match status" value="1"/>
</dbReference>
<dbReference type="GO" id="GO:0003678">
    <property type="term" value="F:DNA helicase activity"/>
    <property type="evidence" value="ECO:0007669"/>
    <property type="project" value="TreeGrafter"/>
</dbReference>
<dbReference type="InterPro" id="IPR005118">
    <property type="entry name" value="TRCF_C"/>
</dbReference>
<dbReference type="InterPro" id="IPR037235">
    <property type="entry name" value="TRCF-like_C_D7"/>
</dbReference>
<comment type="subcellular location">
    <subcellularLocation>
        <location evidence="1 13">Cytoplasm</location>
    </subcellularLocation>
</comment>
<dbReference type="FunFam" id="3.40.50.300:FF:000546">
    <property type="entry name" value="Transcription-repair-coupling factor"/>
    <property type="match status" value="1"/>
</dbReference>
<evidence type="ECO:0000256" key="7">
    <source>
        <dbReference type="ARBA" id="ARBA00022840"/>
    </source>
</evidence>
<evidence type="ECO:0000313" key="17">
    <source>
        <dbReference type="Proteomes" id="UP000242662"/>
    </source>
</evidence>
<dbReference type="Pfam" id="PF00270">
    <property type="entry name" value="DEAD"/>
    <property type="match status" value="1"/>
</dbReference>
<evidence type="ECO:0000256" key="4">
    <source>
        <dbReference type="ARBA" id="ARBA00022763"/>
    </source>
</evidence>
<evidence type="ECO:0000256" key="3">
    <source>
        <dbReference type="ARBA" id="ARBA00022741"/>
    </source>
</evidence>
<proteinExistence type="inferred from homology"/>
<dbReference type="EMBL" id="FMYM01000014">
    <property type="protein sequence ID" value="SDC72748.1"/>
    <property type="molecule type" value="Genomic_DNA"/>
</dbReference>
<dbReference type="PROSITE" id="PS51194">
    <property type="entry name" value="HELICASE_CTER"/>
    <property type="match status" value="1"/>
</dbReference>
<dbReference type="PANTHER" id="PTHR47964">
    <property type="entry name" value="ATP-DEPENDENT DNA HELICASE HOMOLOG RECG, CHLOROPLASTIC"/>
    <property type="match status" value="1"/>
</dbReference>
<evidence type="ECO:0000256" key="11">
    <source>
        <dbReference type="ARBA" id="ARBA00061399"/>
    </source>
</evidence>
<dbReference type="Pfam" id="PF02559">
    <property type="entry name" value="CarD_TRCF_RID"/>
    <property type="match status" value="1"/>
</dbReference>
<dbReference type="Pfam" id="PF17757">
    <property type="entry name" value="UvrB_inter"/>
    <property type="match status" value="1"/>
</dbReference>
<dbReference type="Pfam" id="PF21132">
    <property type="entry name" value="MFD_D3"/>
    <property type="match status" value="1"/>
</dbReference>
<keyword evidence="17" id="KW-1185">Reference proteome</keyword>
<sequence length="1181" mass="133475">MLGLQQYVGMTPALKAVTDGIERDLNDHLLSGLSGSARTIAIATAYRETKKSQLVVTHNLYHAQKLYNDLAALLGESRVYLYPVNELISMEIAVASPEMKAQRIELMNALGQQFSGVIVVPLAGIRRLLPPKSLWQQSQLQLKVGDDIGEWEAFIGRLVTLGYRRVDMISAPGDMSVRGGILDVYPLTEEYPIRIELFDTEIDSLRYFSLETQRSEEMIQEITIGPSEEVLLTDQHYSYAANKLDEQLAFTLKKIANEQTRKNLQERIPFEISQLKQRTTFEGMYKYMSFYYEQPQSLLSYIPERTVVWLNEPSRVKEMADQLQKEELEWHMAMLAQGDIVHDAQMSLDALAKLQAWHGPMIYLSLFQKHHSSSHLDKVTNVSCKTMQNFHGQMDLLVSEVKRWLSHQYTVVFVAGTVERAKRLSLQLADEQITAHVVESKTPLSPGSAQIYVGHLNAGFELTDQRLVVVTEEEVFAKQARQPKRRQKLSNAERIKSYSELAVGDLVVHVNHGVGKYLGVETLEINGVHKDYLHLRYAGNDKLYVPVEQIDQVQKFVGSEDKDPKMHALGGSDWKKVKRKVKASVEDIADDLIKLYAERQVSVGYKFSEDGPEQREFEASFAYQETEDQLRAITEIKGDMEKPQPMDRLLCGDVGYGKTEVAIRAAFKAIMDGKQVALLVPTTILAQQHFETITERFSDYPIQVGVLSRFRSKKEQTHTLKGLKAGSVDIVIGTHRLLSKDVLFHDLGLLIVDEEQRFGVTHKEKIKQLRVGIDVLTLTATPIPRTLHMSMLGVRDLSVIETAPENRFPVQTYVVEFNPALVREAIERELTRGGQVYVLYNRVEDIERMTEKIATLVPDARVSYAHGQMNERELESIILNFIEGEGDVLVTTTIIETGVDIPNVNTLIVCHADRMGLSQLYQIRGRVGRSNRVAYSYFTYEANKVLSEVAEKRLQAIKEFTELGSGFKIAMRDLTIRGAGNLLGAQQHGFIHSVGFDLYSQMLKEAIEDRKGEKPKVPPAQTEIVLSIDAYIPEQYIPDAKQKIEMYKRFKGAETIEELDDLRDEMLDRFGEYPKQVDYLLSMTKIKLLADVEGVEKITATSEVVTVLLSEGATNNMDGAKLFEAARHIGREVTIGTTGAQVKFVIKIKTLSDEQLLQYLLQLLQSLPTARKEKAPSPTST</sequence>
<dbReference type="SMART" id="SM01058">
    <property type="entry name" value="CarD_TRCF"/>
    <property type="match status" value="1"/>
</dbReference>
<evidence type="ECO:0000256" key="9">
    <source>
        <dbReference type="ARBA" id="ARBA00023204"/>
    </source>
</evidence>
<dbReference type="PROSITE" id="PS51192">
    <property type="entry name" value="HELICASE_ATP_BIND_1"/>
    <property type="match status" value="1"/>
</dbReference>
<dbReference type="SMART" id="SM00490">
    <property type="entry name" value="HELICc"/>
    <property type="match status" value="1"/>
</dbReference>
<dbReference type="SUPFAM" id="SSF143517">
    <property type="entry name" value="TRCF domain-like"/>
    <property type="match status" value="1"/>
</dbReference>
<dbReference type="RefSeq" id="WP_090776644.1">
    <property type="nucleotide sequence ID" value="NZ_FMYM01000014.1"/>
</dbReference>
<dbReference type="SUPFAM" id="SSF141259">
    <property type="entry name" value="CarD-like"/>
    <property type="match status" value="1"/>
</dbReference>
<dbReference type="InterPro" id="IPR014001">
    <property type="entry name" value="Helicase_ATP-bd"/>
</dbReference>
<dbReference type="GO" id="GO:0000716">
    <property type="term" value="P:transcription-coupled nucleotide-excision repair, DNA damage recognition"/>
    <property type="evidence" value="ECO:0007669"/>
    <property type="project" value="UniProtKB-UniRule"/>
</dbReference>
<dbReference type="SUPFAM" id="SSF52540">
    <property type="entry name" value="P-loop containing nucleoside triphosphate hydrolases"/>
    <property type="match status" value="4"/>
</dbReference>
<dbReference type="SMART" id="SM00487">
    <property type="entry name" value="DEXDc"/>
    <property type="match status" value="1"/>
</dbReference>
<dbReference type="GO" id="GO:0006355">
    <property type="term" value="P:regulation of DNA-templated transcription"/>
    <property type="evidence" value="ECO:0007669"/>
    <property type="project" value="UniProtKB-UniRule"/>
</dbReference>
<dbReference type="InterPro" id="IPR041471">
    <property type="entry name" value="UvrB_inter"/>
</dbReference>
<keyword evidence="3 13" id="KW-0547">Nucleotide-binding</keyword>
<evidence type="ECO:0000256" key="1">
    <source>
        <dbReference type="ARBA" id="ARBA00004496"/>
    </source>
</evidence>
<dbReference type="Gene3D" id="2.40.10.170">
    <property type="match status" value="1"/>
</dbReference>
<dbReference type="PANTHER" id="PTHR47964:SF1">
    <property type="entry name" value="ATP-DEPENDENT DNA HELICASE HOMOLOG RECG, CHLOROPLASTIC"/>
    <property type="match status" value="1"/>
</dbReference>
<dbReference type="NCBIfam" id="TIGR00580">
    <property type="entry name" value="mfd"/>
    <property type="match status" value="1"/>
</dbReference>
<dbReference type="InterPro" id="IPR047112">
    <property type="entry name" value="RecG/Mfd"/>
</dbReference>
<dbReference type="Pfam" id="PF03461">
    <property type="entry name" value="TRCF"/>
    <property type="match status" value="1"/>
</dbReference>
<dbReference type="Gene3D" id="3.90.1150.50">
    <property type="entry name" value="Transcription-repair-coupling factor, D7 domain"/>
    <property type="match status" value="1"/>
</dbReference>
<dbReference type="EC" id="3.6.4.-" evidence="13"/>
<dbReference type="GO" id="GO:0005737">
    <property type="term" value="C:cytoplasm"/>
    <property type="evidence" value="ECO:0007669"/>
    <property type="project" value="UniProtKB-SubCell"/>
</dbReference>
<dbReference type="STRING" id="1464122.SAMN05421737_11410"/>
<dbReference type="InterPro" id="IPR004576">
    <property type="entry name" value="Mfd"/>
</dbReference>
<dbReference type="Proteomes" id="UP000242662">
    <property type="component" value="Unassembled WGS sequence"/>
</dbReference>
<evidence type="ECO:0000256" key="12">
    <source>
        <dbReference type="ARBA" id="ARBA00070128"/>
    </source>
</evidence>
<dbReference type="InterPro" id="IPR027417">
    <property type="entry name" value="P-loop_NTPase"/>
</dbReference>
<feature type="domain" description="Helicase C-terminal" evidence="15">
    <location>
        <begin position="821"/>
        <end position="975"/>
    </location>
</feature>
<comment type="similarity">
    <text evidence="10 13">In the N-terminal section; belongs to the UvrB family.</text>
</comment>
<evidence type="ECO:0000256" key="10">
    <source>
        <dbReference type="ARBA" id="ARBA00061104"/>
    </source>
</evidence>
<gene>
    <name evidence="13" type="primary">mfd</name>
    <name evidence="16" type="ORF">SAMN05421737_11410</name>
</gene>
<dbReference type="InterPro" id="IPR036101">
    <property type="entry name" value="CarD-like/TRCF_RID_sf"/>
</dbReference>
<dbReference type="InterPro" id="IPR003711">
    <property type="entry name" value="CarD-like/TRCF_RID"/>
</dbReference>
<dbReference type="CDD" id="cd17991">
    <property type="entry name" value="DEXHc_TRCF"/>
    <property type="match status" value="1"/>
</dbReference>
<evidence type="ECO:0000313" key="16">
    <source>
        <dbReference type="EMBL" id="SDC72748.1"/>
    </source>
</evidence>
<evidence type="ECO:0000256" key="13">
    <source>
        <dbReference type="HAMAP-Rule" id="MF_00969"/>
    </source>
</evidence>
<evidence type="ECO:0000256" key="5">
    <source>
        <dbReference type="ARBA" id="ARBA00022801"/>
    </source>
</evidence>
<feature type="domain" description="Helicase ATP-binding" evidence="14">
    <location>
        <begin position="639"/>
        <end position="800"/>
    </location>
</feature>
<dbReference type="Gene3D" id="3.40.50.300">
    <property type="entry name" value="P-loop containing nucleotide triphosphate hydrolases"/>
    <property type="match status" value="2"/>
</dbReference>
<organism evidence="16 17">
    <name type="scientific">Shouchella lonarensis</name>
    <dbReference type="NCBI Taxonomy" id="1464122"/>
    <lineage>
        <taxon>Bacteria</taxon>
        <taxon>Bacillati</taxon>
        <taxon>Bacillota</taxon>
        <taxon>Bacilli</taxon>
        <taxon>Bacillales</taxon>
        <taxon>Bacillaceae</taxon>
        <taxon>Shouchella</taxon>
    </lineage>
</organism>
<evidence type="ECO:0000259" key="15">
    <source>
        <dbReference type="PROSITE" id="PS51194"/>
    </source>
</evidence>
<dbReference type="GO" id="GO:0016787">
    <property type="term" value="F:hydrolase activity"/>
    <property type="evidence" value="ECO:0007669"/>
    <property type="project" value="UniProtKB-KW"/>
</dbReference>
<keyword evidence="6" id="KW-0347">Helicase</keyword>
<keyword evidence="9 13" id="KW-0234">DNA repair</keyword>
<dbReference type="InterPro" id="IPR011545">
    <property type="entry name" value="DEAD/DEAH_box_helicase_dom"/>
</dbReference>